<dbReference type="GO" id="GO:0005737">
    <property type="term" value="C:cytoplasm"/>
    <property type="evidence" value="ECO:0007669"/>
    <property type="project" value="InterPro"/>
</dbReference>
<dbReference type="Proteomes" id="UP000189580">
    <property type="component" value="Chromosome b"/>
</dbReference>
<dbReference type="KEGG" id="slb:AWJ20_3131"/>
<dbReference type="CDD" id="cd07600">
    <property type="entry name" value="BAR_Gvp36"/>
    <property type="match status" value="1"/>
</dbReference>
<feature type="compositionally biased region" description="Polar residues" evidence="2">
    <location>
        <begin position="106"/>
        <end position="123"/>
    </location>
</feature>
<gene>
    <name evidence="4" type="primary">GVP36</name>
    <name evidence="4" type="ORF">AWJ20_3131</name>
</gene>
<feature type="coiled-coil region" evidence="1">
    <location>
        <begin position="198"/>
        <end position="247"/>
    </location>
</feature>
<reference evidence="4 5" key="1">
    <citation type="submission" date="2016-02" db="EMBL/GenBank/DDBJ databases">
        <title>Complete genome sequence and transcriptome regulation of the pentose utilising yeast Sugiyamaella lignohabitans.</title>
        <authorList>
            <person name="Bellasio M."/>
            <person name="Peymann A."/>
            <person name="Valli M."/>
            <person name="Sipitzky M."/>
            <person name="Graf A."/>
            <person name="Sauer M."/>
            <person name="Marx H."/>
            <person name="Mattanovich D."/>
        </authorList>
    </citation>
    <scope>NUCLEOTIDE SEQUENCE [LARGE SCALE GENOMIC DNA]</scope>
    <source>
        <strain evidence="4 5">CBS 10342</strain>
    </source>
</reference>
<dbReference type="InterPro" id="IPR004148">
    <property type="entry name" value="BAR_dom"/>
</dbReference>
<evidence type="ECO:0000313" key="5">
    <source>
        <dbReference type="Proteomes" id="UP000189580"/>
    </source>
</evidence>
<evidence type="ECO:0000256" key="1">
    <source>
        <dbReference type="SAM" id="Coils"/>
    </source>
</evidence>
<evidence type="ECO:0000313" key="4">
    <source>
        <dbReference type="EMBL" id="ANB15503.1"/>
    </source>
</evidence>
<dbReference type="RefSeq" id="XP_018737980.1">
    <property type="nucleotide sequence ID" value="XM_018880131.1"/>
</dbReference>
<protein>
    <submittedName>
        <fullName evidence="4">Gvp36p</fullName>
    </submittedName>
</protein>
<dbReference type="SUPFAM" id="SSF103657">
    <property type="entry name" value="BAR/IMD domain-like"/>
    <property type="match status" value="1"/>
</dbReference>
<keyword evidence="1" id="KW-0175">Coiled coil</keyword>
<dbReference type="Gene3D" id="1.20.1270.60">
    <property type="entry name" value="Arfaptin homology (AH) domain/BAR domain"/>
    <property type="match status" value="1"/>
</dbReference>
<keyword evidence="5" id="KW-1185">Reference proteome</keyword>
<accession>A0A167FN62</accession>
<dbReference type="SMART" id="SM00721">
    <property type="entry name" value="BAR"/>
    <property type="match status" value="1"/>
</dbReference>
<dbReference type="AlphaFoldDB" id="A0A167FN62"/>
<evidence type="ECO:0000256" key="2">
    <source>
        <dbReference type="SAM" id="MobiDB-lite"/>
    </source>
</evidence>
<dbReference type="Pfam" id="PF10455">
    <property type="entry name" value="BAR_2"/>
    <property type="match status" value="1"/>
</dbReference>
<proteinExistence type="predicted"/>
<feature type="domain" description="BAR" evidence="3">
    <location>
        <begin position="23"/>
        <end position="292"/>
    </location>
</feature>
<dbReference type="EMBL" id="CP014503">
    <property type="protein sequence ID" value="ANB15503.1"/>
    <property type="molecule type" value="Genomic_DNA"/>
</dbReference>
<dbReference type="InterPro" id="IPR027267">
    <property type="entry name" value="AH/BAR_dom_sf"/>
</dbReference>
<name>A0A167FN62_9ASCO</name>
<dbReference type="OrthoDB" id="5549748at2759"/>
<organism evidence="4 5">
    <name type="scientific">Sugiyamaella lignohabitans</name>
    <dbReference type="NCBI Taxonomy" id="796027"/>
    <lineage>
        <taxon>Eukaryota</taxon>
        <taxon>Fungi</taxon>
        <taxon>Dikarya</taxon>
        <taxon>Ascomycota</taxon>
        <taxon>Saccharomycotina</taxon>
        <taxon>Dipodascomycetes</taxon>
        <taxon>Dipodascales</taxon>
        <taxon>Trichomonascaceae</taxon>
        <taxon>Sugiyamaella</taxon>
    </lineage>
</organism>
<sequence>MSGFDFNKSFQSLQGSVSGISQSFTPFAKRTTRLIQERLGNAEDKTELPEEYLELERRIDALKLVHQKLLSVTSQYENEGYDYPPNLRESFVDLSRTISEKVTTLSHAQSAQEAQNILTSPGSQKEPKTLNHALGRAALAGSESLSSSSDSQPLANALQKYAVAEEKIGEARLSQDQLIVTRFNAAFTTTLNTSIQFATKARRNVQNARLTLDAAKASAKVAKPEKQAAAQIEVEHAEDEFVAATEEAVSVMKNVLDTPEPLRNLLELITAQLAFHKAASEILGDLLPEIETLQSEQESTYRKSRETS</sequence>
<dbReference type="GeneID" id="30035120"/>
<dbReference type="InterPro" id="IPR018859">
    <property type="entry name" value="BAR_dom-cont"/>
</dbReference>
<evidence type="ECO:0000259" key="3">
    <source>
        <dbReference type="SMART" id="SM00721"/>
    </source>
</evidence>
<feature type="region of interest" description="Disordered" evidence="2">
    <location>
        <begin position="106"/>
        <end position="128"/>
    </location>
</feature>